<dbReference type="AlphaFoldDB" id="Q2UN44"/>
<evidence type="ECO:0000259" key="24">
    <source>
        <dbReference type="PROSITE" id="PS51762"/>
    </source>
</evidence>
<dbReference type="GO" id="GO:0005975">
    <property type="term" value="P:carbohydrate metabolic process"/>
    <property type="evidence" value="ECO:0007669"/>
    <property type="project" value="InterPro"/>
</dbReference>
<dbReference type="CDD" id="cd02183">
    <property type="entry name" value="GH16_fungal_CRH1_transglycosylase"/>
    <property type="match status" value="1"/>
</dbReference>
<dbReference type="GO" id="GO:0098552">
    <property type="term" value="C:side of membrane"/>
    <property type="evidence" value="ECO:0007669"/>
    <property type="project" value="UniProtKB-KW"/>
</dbReference>
<dbReference type="EMBL" id="AP007154">
    <property type="protein sequence ID" value="BAE57021.1"/>
    <property type="molecule type" value="Genomic_DNA"/>
</dbReference>
<keyword evidence="4" id="KW-1003">Cell membrane</keyword>
<feature type="signal peptide" evidence="23">
    <location>
        <begin position="1"/>
        <end position="21"/>
    </location>
</feature>
<dbReference type="GeneID" id="5990994"/>
<dbReference type="PIRSF" id="PIRSF037299">
    <property type="entry name" value="Glycosidase_CRH1_prd"/>
    <property type="match status" value="1"/>
</dbReference>
<comment type="catalytic activity">
    <reaction evidence="1">
        <text>Random endo-hydrolysis of N-acetyl-beta-D-glucosaminide (1-&gt;4)-beta-linkages in chitin and chitodextrins.</text>
        <dbReference type="EC" id="3.2.1.14"/>
    </reaction>
</comment>
<protein>
    <recommendedName>
        <fullName evidence="19">Crh-like protein</fullName>
        <ecNumber evidence="19">3.2.-.-</ecNumber>
    </recommendedName>
</protein>
<feature type="active site" description="Nucleophile" evidence="20">
    <location>
        <position position="118"/>
    </location>
</feature>
<evidence type="ECO:0000256" key="3">
    <source>
        <dbReference type="ARBA" id="ARBA00004609"/>
    </source>
</evidence>
<evidence type="ECO:0000256" key="13">
    <source>
        <dbReference type="ARBA" id="ARBA00023180"/>
    </source>
</evidence>
<evidence type="ECO:0000256" key="9">
    <source>
        <dbReference type="ARBA" id="ARBA00022729"/>
    </source>
</evidence>
<evidence type="ECO:0000313" key="25">
    <source>
        <dbReference type="EMBL" id="BAE57021.1"/>
    </source>
</evidence>
<keyword evidence="6" id="KW-0336">GPI-anchor</keyword>
<evidence type="ECO:0000313" key="26">
    <source>
        <dbReference type="Proteomes" id="UP000006564"/>
    </source>
</evidence>
<evidence type="ECO:0000256" key="7">
    <source>
        <dbReference type="ARBA" id="ARBA00022676"/>
    </source>
</evidence>
<keyword evidence="8" id="KW-0808">Transferase</keyword>
<keyword evidence="26" id="KW-1185">Reference proteome</keyword>
<evidence type="ECO:0000256" key="11">
    <source>
        <dbReference type="ARBA" id="ARBA00023136"/>
    </source>
</evidence>
<evidence type="ECO:0000256" key="14">
    <source>
        <dbReference type="ARBA" id="ARBA00023288"/>
    </source>
</evidence>
<evidence type="ECO:0000256" key="23">
    <source>
        <dbReference type="SAM" id="SignalP"/>
    </source>
</evidence>
<proteinExistence type="inferred from homology"/>
<gene>
    <name evidence="25" type="ORF">AO090001000511</name>
</gene>
<evidence type="ECO:0000256" key="17">
    <source>
        <dbReference type="ARBA" id="ARBA00038074"/>
    </source>
</evidence>
<keyword evidence="14" id="KW-0449">Lipoprotein</keyword>
<dbReference type="CAZy" id="GH16">
    <property type="family name" value="Glycoside Hydrolase Family 16"/>
</dbReference>
<comment type="similarity">
    <text evidence="17">Belongs to the glycosyl hydrolase 16 family. CRH1 subfamily.</text>
</comment>
<dbReference type="EMBL" id="BA000050">
    <property type="protein sequence ID" value="BAE57021.1"/>
    <property type="molecule type" value="Genomic_DNA"/>
</dbReference>
<feature type="active site" description="Proton donor" evidence="20">
    <location>
        <position position="122"/>
    </location>
</feature>
<name>Q2UN44_ASPOR</name>
<keyword evidence="10 19" id="KW-0378">Hydrolase</keyword>
<dbReference type="InterPro" id="IPR050546">
    <property type="entry name" value="Glycosyl_Hydrlase_16"/>
</dbReference>
<dbReference type="SUPFAM" id="SSF49899">
    <property type="entry name" value="Concanavalin A-like lectins/glucanases"/>
    <property type="match status" value="1"/>
</dbReference>
<dbReference type="PANTHER" id="PTHR10963:SF68">
    <property type="entry name" value="GLYCOSIDASE CRH1-RELATED"/>
    <property type="match status" value="1"/>
</dbReference>
<dbReference type="EC" id="3.2.-.-" evidence="19"/>
<evidence type="ECO:0000256" key="8">
    <source>
        <dbReference type="ARBA" id="ARBA00022679"/>
    </source>
</evidence>
<feature type="compositionally biased region" description="Low complexity" evidence="22">
    <location>
        <begin position="282"/>
        <end position="305"/>
    </location>
</feature>
<dbReference type="GO" id="GO:0009277">
    <property type="term" value="C:fungal-type cell wall"/>
    <property type="evidence" value="ECO:0007669"/>
    <property type="project" value="TreeGrafter"/>
</dbReference>
<dbReference type="Proteomes" id="UP000006564">
    <property type="component" value="Chromosome 2"/>
</dbReference>
<comment type="function">
    <text evidence="18">Dual chitinase/transglycosylase that plays a role in cell wall architecture. Chitinase and transglycosylase activities are coupled. Required for the polysaccharide cross-linking at the septa and the cell wall. More specifically, transfers chitin to 1,6-beta-glucan in the cell wall.</text>
</comment>
<evidence type="ECO:0000256" key="5">
    <source>
        <dbReference type="ARBA" id="ARBA00022512"/>
    </source>
</evidence>
<dbReference type="Gene3D" id="2.60.120.200">
    <property type="match status" value="1"/>
</dbReference>
<evidence type="ECO:0000256" key="16">
    <source>
        <dbReference type="ARBA" id="ARBA00023316"/>
    </source>
</evidence>
<evidence type="ECO:0000256" key="4">
    <source>
        <dbReference type="ARBA" id="ARBA00022475"/>
    </source>
</evidence>
<dbReference type="HOGENOM" id="CLU_027506_3_2_1"/>
<keyword evidence="7" id="KW-0328">Glycosyltransferase</keyword>
<dbReference type="OMA" id="GATEYCY"/>
<keyword evidence="16" id="KW-0961">Cell wall biogenesis/degradation</keyword>
<feature type="disulfide bond" evidence="21">
    <location>
        <begin position="27"/>
        <end position="34"/>
    </location>
</feature>
<dbReference type="GO" id="GO:0005886">
    <property type="term" value="C:plasma membrane"/>
    <property type="evidence" value="ECO:0007669"/>
    <property type="project" value="UniProtKB-SubCell"/>
</dbReference>
<dbReference type="GO" id="GO:0008843">
    <property type="term" value="F:endochitinase activity"/>
    <property type="evidence" value="ECO:0007669"/>
    <property type="project" value="UniProtKB-EC"/>
</dbReference>
<comment type="subcellular location">
    <subcellularLocation>
        <location evidence="3">Cell membrane</location>
        <topology evidence="3">Lipid-anchor</topology>
        <topology evidence="3">GPI-anchor</topology>
    </subcellularLocation>
    <subcellularLocation>
        <location evidence="2">Secreted</location>
        <location evidence="2">Cell wall</location>
    </subcellularLocation>
</comment>
<evidence type="ECO:0000256" key="21">
    <source>
        <dbReference type="PIRSR" id="PIRSR037299-2"/>
    </source>
</evidence>
<dbReference type="PROSITE" id="PS51762">
    <property type="entry name" value="GH16_2"/>
    <property type="match status" value="1"/>
</dbReference>
<evidence type="ECO:0000256" key="10">
    <source>
        <dbReference type="ARBA" id="ARBA00022801"/>
    </source>
</evidence>
<evidence type="ECO:0000256" key="1">
    <source>
        <dbReference type="ARBA" id="ARBA00000822"/>
    </source>
</evidence>
<accession>Q2UN44</accession>
<feature type="domain" description="GH16" evidence="24">
    <location>
        <begin position="12"/>
        <end position="228"/>
    </location>
</feature>
<dbReference type="InterPro" id="IPR013320">
    <property type="entry name" value="ConA-like_dom_sf"/>
</dbReference>
<keyword evidence="9 23" id="KW-0732">Signal</keyword>
<feature type="compositionally biased region" description="Polar residues" evidence="22">
    <location>
        <begin position="306"/>
        <end position="323"/>
    </location>
</feature>
<sequence>MRVPVINAAVLLLSSAIPVLAQTYSDCNPLSKTCPAKPAYGTSGTFDFTQGQSNDFADVGGPTYGSDGAEFTVAKQGDAPLIQSGWYIMFGHVEFVIKAAPGTGIVSSAVLQSDDLDEIDWEWLGGNNVLVQSNYFGKGNTDSFNRGATHDNVGNHDSFHTYTIDWTSEQIVWQIDGKTVRVLTPDTAATNQYPQTPMMVKVGVWAGGDPNNPQGTIDWAGGKTDYDAGPYTMYLKSLKVTDYSTGTEYSYGDQSGSWQSIKSTGGKINGNIAADSPAQPASTSTYPTISSSRTTITSTDTAVTSMQRTISPTRSFSSSTLTMPPSISTDSPSSTTEASGSKGTGNSPASTTTAHIAPNVGAANTMFDAPLSMVALYVVVGSALVML</sequence>
<dbReference type="RefSeq" id="XP_023089694.1">
    <property type="nucleotide sequence ID" value="XM_023234585.1"/>
</dbReference>
<dbReference type="PANTHER" id="PTHR10963">
    <property type="entry name" value="GLYCOSYL HYDROLASE-RELATED"/>
    <property type="match status" value="1"/>
</dbReference>
<keyword evidence="5" id="KW-0134">Cell wall</keyword>
<organism evidence="25 26">
    <name type="scientific">Aspergillus oryzae (strain ATCC 42149 / RIB 40)</name>
    <name type="common">Yellow koji mold</name>
    <dbReference type="NCBI Taxonomy" id="510516"/>
    <lineage>
        <taxon>Eukaryota</taxon>
        <taxon>Fungi</taxon>
        <taxon>Dikarya</taxon>
        <taxon>Ascomycota</taxon>
        <taxon>Pezizomycotina</taxon>
        <taxon>Eurotiomycetes</taxon>
        <taxon>Eurotiomycetidae</taxon>
        <taxon>Eurotiales</taxon>
        <taxon>Aspergillaceae</taxon>
        <taxon>Aspergillus</taxon>
        <taxon>Aspergillus subgen. Circumdati</taxon>
    </lineage>
</organism>
<dbReference type="KEGG" id="aor:AO090001000511"/>
<evidence type="ECO:0000256" key="12">
    <source>
        <dbReference type="ARBA" id="ARBA00023157"/>
    </source>
</evidence>
<evidence type="ECO:0000256" key="15">
    <source>
        <dbReference type="ARBA" id="ARBA00023295"/>
    </source>
</evidence>
<evidence type="ECO:0000256" key="19">
    <source>
        <dbReference type="PIRNR" id="PIRNR037299"/>
    </source>
</evidence>
<feature type="region of interest" description="Disordered" evidence="22">
    <location>
        <begin position="273"/>
        <end position="352"/>
    </location>
</feature>
<dbReference type="InterPro" id="IPR000757">
    <property type="entry name" value="Beta-glucanase-like"/>
</dbReference>
<dbReference type="GO" id="GO:0016757">
    <property type="term" value="F:glycosyltransferase activity"/>
    <property type="evidence" value="ECO:0007669"/>
    <property type="project" value="UniProtKB-KW"/>
</dbReference>
<evidence type="ECO:0000256" key="2">
    <source>
        <dbReference type="ARBA" id="ARBA00004191"/>
    </source>
</evidence>
<keyword evidence="13" id="KW-0325">Glycoprotein</keyword>
<reference evidence="25 26" key="1">
    <citation type="journal article" date="2005" name="Nature">
        <title>Genome sequencing and analysis of Aspergillus oryzae.</title>
        <authorList>
            <person name="Machida M."/>
            <person name="Asai K."/>
            <person name="Sano M."/>
            <person name="Tanaka T."/>
            <person name="Kumagai T."/>
            <person name="Terai G."/>
            <person name="Kusumoto K."/>
            <person name="Arima T."/>
            <person name="Akita O."/>
            <person name="Kashiwagi Y."/>
            <person name="Abe K."/>
            <person name="Gomi K."/>
            <person name="Horiuchi H."/>
            <person name="Kitamoto K."/>
            <person name="Kobayashi T."/>
            <person name="Takeuchi M."/>
            <person name="Denning D.W."/>
            <person name="Galagan J.E."/>
            <person name="Nierman W.C."/>
            <person name="Yu J."/>
            <person name="Archer D.B."/>
            <person name="Bennett J.W."/>
            <person name="Bhatnagar D."/>
            <person name="Cleveland T.E."/>
            <person name="Fedorova N.D."/>
            <person name="Gotoh O."/>
            <person name="Horikawa H."/>
            <person name="Hosoyama A."/>
            <person name="Ichinomiya M."/>
            <person name="Igarashi R."/>
            <person name="Iwashita K."/>
            <person name="Juvvadi P.R."/>
            <person name="Kato M."/>
            <person name="Kato Y."/>
            <person name="Kin T."/>
            <person name="Kokubun A."/>
            <person name="Maeda H."/>
            <person name="Maeyama N."/>
            <person name="Maruyama J."/>
            <person name="Nagasaki H."/>
            <person name="Nakajima T."/>
            <person name="Oda K."/>
            <person name="Okada K."/>
            <person name="Paulsen I."/>
            <person name="Sakamoto K."/>
            <person name="Sawano T."/>
            <person name="Takahashi M."/>
            <person name="Takase K."/>
            <person name="Terabayashi Y."/>
            <person name="Wortman J."/>
            <person name="Yamada O."/>
            <person name="Yamagata Y."/>
            <person name="Anazawa H."/>
            <person name="Hata Y."/>
            <person name="Koide Y."/>
            <person name="Komori T."/>
            <person name="Koyama Y."/>
            <person name="Minetoki T."/>
            <person name="Suharnan S."/>
            <person name="Tanaka A."/>
            <person name="Isono K."/>
            <person name="Kuhara S."/>
            <person name="Ogasawara N."/>
            <person name="Kikuchi H."/>
        </authorList>
    </citation>
    <scope>NUCLEOTIDE SEQUENCE [LARGE SCALE GENOMIC DNA]</scope>
    <source>
        <strain evidence="26">ATCC 42149 / RIB 40</strain>
    </source>
</reference>
<feature type="compositionally biased region" description="Low complexity" evidence="22">
    <location>
        <begin position="324"/>
        <end position="336"/>
    </location>
</feature>
<keyword evidence="15" id="KW-0326">Glycosidase</keyword>
<feature type="compositionally biased region" description="Polar residues" evidence="22">
    <location>
        <begin position="337"/>
        <end position="352"/>
    </location>
</feature>
<keyword evidence="11 19" id="KW-0472">Membrane</keyword>
<evidence type="ECO:0000256" key="20">
    <source>
        <dbReference type="PIRSR" id="PIRSR037299-1"/>
    </source>
</evidence>
<evidence type="ECO:0000256" key="6">
    <source>
        <dbReference type="ARBA" id="ARBA00022622"/>
    </source>
</evidence>
<dbReference type="InterPro" id="IPR017168">
    <property type="entry name" value="CHR-like"/>
</dbReference>
<keyword evidence="5" id="KW-0964">Secreted</keyword>
<evidence type="ECO:0000256" key="18">
    <source>
        <dbReference type="ARBA" id="ARBA00093308"/>
    </source>
</evidence>
<evidence type="ECO:0000256" key="22">
    <source>
        <dbReference type="SAM" id="MobiDB-lite"/>
    </source>
</evidence>
<feature type="chain" id="PRO_5004217022" description="Crh-like protein" evidence="23">
    <location>
        <begin position="22"/>
        <end position="387"/>
    </location>
</feature>
<dbReference type="Pfam" id="PF00722">
    <property type="entry name" value="Glyco_hydro_16"/>
    <property type="match status" value="1"/>
</dbReference>
<keyword evidence="12 21" id="KW-1015">Disulfide bond</keyword>
<dbReference type="GO" id="GO:0031505">
    <property type="term" value="P:fungal-type cell wall organization"/>
    <property type="evidence" value="ECO:0007669"/>
    <property type="project" value="TreeGrafter"/>
</dbReference>
<dbReference type="FunFam" id="2.60.120.200:FF:000152">
    <property type="entry name" value="Cell wall glucanase"/>
    <property type="match status" value="1"/>
</dbReference>